<dbReference type="InterPro" id="IPR017937">
    <property type="entry name" value="Thioredoxin_CS"/>
</dbReference>
<name>A0A0B6ESL8_9CORY</name>
<keyword evidence="3" id="KW-0735">Signal-anchor</keyword>
<evidence type="ECO:0000256" key="2">
    <source>
        <dbReference type="ARBA" id="ARBA00022748"/>
    </source>
</evidence>
<dbReference type="KEGG" id="csx:CSING_01105"/>
<keyword evidence="7" id="KW-0413">Isomerase</keyword>
<dbReference type="InterPro" id="IPR050553">
    <property type="entry name" value="Thioredoxin_ResA/DsbE_sf"/>
</dbReference>
<sequence length="189" mass="20285">MSQYSRWPGYVKASIAAVLMLAALALVGVVNLLEDDEPEVAVPQSQEQEVTKRPKCPEGPIAGVDLPCLGAASTAAAKDIQIVTVWAWWCEPCRTELPFFQDIARSHSTWNVVGVHADANAANGAALLSDLGVDLPSYQDENGTFAGELGLPNVIPVTVVVRDGKVEKKFVKPFTSADELEQAIDEVLK</sequence>
<dbReference type="EMBL" id="CP010827">
    <property type="protein sequence ID" value="AJI77783.1"/>
    <property type="molecule type" value="Genomic_DNA"/>
</dbReference>
<dbReference type="PANTHER" id="PTHR42852:SF6">
    <property type="entry name" value="THIOL:DISULFIDE INTERCHANGE PROTEIN DSBE"/>
    <property type="match status" value="1"/>
</dbReference>
<keyword evidence="3" id="KW-0812">Transmembrane</keyword>
<evidence type="ECO:0000256" key="1">
    <source>
        <dbReference type="ARBA" id="ARBA00004196"/>
    </source>
</evidence>
<keyword evidence="4" id="KW-1015">Disulfide bond</keyword>
<dbReference type="AlphaFoldDB" id="A0A0B6ESL8"/>
<dbReference type="GO" id="GO:0017004">
    <property type="term" value="P:cytochrome complex assembly"/>
    <property type="evidence" value="ECO:0007669"/>
    <property type="project" value="UniProtKB-KW"/>
</dbReference>
<dbReference type="RefSeq" id="WP_042528952.1">
    <property type="nucleotide sequence ID" value="NZ_CP010827.1"/>
</dbReference>
<comment type="subcellular location">
    <subcellularLocation>
        <location evidence="1">Cell envelope</location>
    </subcellularLocation>
</comment>
<organism evidence="7 8">
    <name type="scientific">Corynebacterium singulare</name>
    <dbReference type="NCBI Taxonomy" id="161899"/>
    <lineage>
        <taxon>Bacteria</taxon>
        <taxon>Bacillati</taxon>
        <taxon>Actinomycetota</taxon>
        <taxon>Actinomycetes</taxon>
        <taxon>Mycobacteriales</taxon>
        <taxon>Corynebacteriaceae</taxon>
        <taxon>Corynebacterium</taxon>
    </lineage>
</organism>
<dbReference type="CDD" id="cd02966">
    <property type="entry name" value="TlpA_like_family"/>
    <property type="match status" value="1"/>
</dbReference>
<dbReference type="GO" id="GO:0016853">
    <property type="term" value="F:isomerase activity"/>
    <property type="evidence" value="ECO:0007669"/>
    <property type="project" value="UniProtKB-KW"/>
</dbReference>
<protein>
    <submittedName>
        <fullName evidence="7">Thiol-disulfide isomerase-like thioredoxin</fullName>
    </submittedName>
</protein>
<dbReference type="Pfam" id="PF08534">
    <property type="entry name" value="Redoxin"/>
    <property type="match status" value="1"/>
</dbReference>
<accession>A0A0B6ESL8</accession>
<evidence type="ECO:0000256" key="5">
    <source>
        <dbReference type="ARBA" id="ARBA00023284"/>
    </source>
</evidence>
<feature type="domain" description="Thioredoxin" evidence="6">
    <location>
        <begin position="31"/>
        <end position="189"/>
    </location>
</feature>
<dbReference type="Gene3D" id="3.40.30.10">
    <property type="entry name" value="Glutaredoxin"/>
    <property type="match status" value="1"/>
</dbReference>
<reference evidence="7 8" key="1">
    <citation type="journal article" date="2015" name="Genome Announc.">
        <title>Complete Genome Sequence and Annotation of Corynebacterium singulare DSM 44357, Isolated from a Human Semen Specimen.</title>
        <authorList>
            <person name="Merten M."/>
            <person name="Brinkrolf K."/>
            <person name="Albersmeier A."/>
            <person name="Kutter Y."/>
            <person name="Ruckert C."/>
            <person name="Tauch A."/>
        </authorList>
    </citation>
    <scope>NUCLEOTIDE SEQUENCE [LARGE SCALE GENOMIC DNA]</scope>
    <source>
        <strain evidence="7">IBS B52218</strain>
    </source>
</reference>
<dbReference type="InterPro" id="IPR036249">
    <property type="entry name" value="Thioredoxin-like_sf"/>
</dbReference>
<keyword evidence="5" id="KW-0676">Redox-active center</keyword>
<evidence type="ECO:0000313" key="7">
    <source>
        <dbReference type="EMBL" id="AJI77783.1"/>
    </source>
</evidence>
<dbReference type="OrthoDB" id="9796554at2"/>
<dbReference type="GO" id="GO:0016491">
    <property type="term" value="F:oxidoreductase activity"/>
    <property type="evidence" value="ECO:0007669"/>
    <property type="project" value="InterPro"/>
</dbReference>
<dbReference type="PANTHER" id="PTHR42852">
    <property type="entry name" value="THIOL:DISULFIDE INTERCHANGE PROTEIN DSBE"/>
    <property type="match status" value="1"/>
</dbReference>
<dbReference type="HOGENOM" id="CLU_042529_6_1_11"/>
<dbReference type="SUPFAM" id="SSF52833">
    <property type="entry name" value="Thioredoxin-like"/>
    <property type="match status" value="1"/>
</dbReference>
<dbReference type="PROSITE" id="PS00194">
    <property type="entry name" value="THIOREDOXIN_1"/>
    <property type="match status" value="1"/>
</dbReference>
<dbReference type="GO" id="GO:0030313">
    <property type="term" value="C:cell envelope"/>
    <property type="evidence" value="ECO:0007669"/>
    <property type="project" value="UniProtKB-SubCell"/>
</dbReference>
<keyword evidence="2" id="KW-0201">Cytochrome c-type biogenesis</keyword>
<dbReference type="PROSITE" id="PS51352">
    <property type="entry name" value="THIOREDOXIN_2"/>
    <property type="match status" value="1"/>
</dbReference>
<evidence type="ECO:0000256" key="4">
    <source>
        <dbReference type="ARBA" id="ARBA00023157"/>
    </source>
</evidence>
<gene>
    <name evidence="7" type="ORF">CSING_01105</name>
</gene>
<dbReference type="InterPro" id="IPR013766">
    <property type="entry name" value="Thioredoxin_domain"/>
</dbReference>
<proteinExistence type="predicted"/>
<evidence type="ECO:0000256" key="3">
    <source>
        <dbReference type="ARBA" id="ARBA00022968"/>
    </source>
</evidence>
<dbReference type="STRING" id="161899.CSING_01105"/>
<evidence type="ECO:0000313" key="8">
    <source>
        <dbReference type="Proteomes" id="UP000031890"/>
    </source>
</evidence>
<dbReference type="Proteomes" id="UP000031890">
    <property type="component" value="Chromosome"/>
</dbReference>
<evidence type="ECO:0000259" key="6">
    <source>
        <dbReference type="PROSITE" id="PS51352"/>
    </source>
</evidence>
<dbReference type="InterPro" id="IPR013740">
    <property type="entry name" value="Redoxin"/>
</dbReference>